<gene>
    <name evidence="2" type="ORF">LAS9267_01378</name>
</gene>
<organism evidence="2 3">
    <name type="scientific">Latilactobacillus sakei</name>
    <name type="common">Lactobacillus sakei</name>
    <dbReference type="NCBI Taxonomy" id="1599"/>
    <lineage>
        <taxon>Bacteria</taxon>
        <taxon>Bacillati</taxon>
        <taxon>Bacillota</taxon>
        <taxon>Bacilli</taxon>
        <taxon>Lactobacillales</taxon>
        <taxon>Lactobacillaceae</taxon>
        <taxon>Latilactobacillus</taxon>
    </lineage>
</organism>
<feature type="transmembrane region" description="Helical" evidence="1">
    <location>
        <begin position="7"/>
        <end position="25"/>
    </location>
</feature>
<name>A0AAE8J598_LATSK</name>
<evidence type="ECO:0000313" key="2">
    <source>
        <dbReference type="EMBL" id="SPE21495.1"/>
    </source>
</evidence>
<dbReference type="AlphaFoldDB" id="A0AAE8J598"/>
<keyword evidence="1" id="KW-0812">Transmembrane</keyword>
<evidence type="ECO:0008006" key="4">
    <source>
        <dbReference type="Google" id="ProtNLM"/>
    </source>
</evidence>
<dbReference type="EMBL" id="OKRC01000006">
    <property type="protein sequence ID" value="SPE21495.1"/>
    <property type="molecule type" value="Genomic_DNA"/>
</dbReference>
<keyword evidence="1" id="KW-1133">Transmembrane helix</keyword>
<sequence length="152" mass="16785">MKIQILFLKLVCGLASLPLIFIGLIGPRLTHKIAQNFPQIPGGLWLVVLLVYGSLILVLWGLYQLQRILREVDLVGHFGQQTQQALRQIQKVASINGAAYLLSLPLFYLIAVRQATPGVMLIDLGLVVISLAIAITANLFRNLMHPAIIVEK</sequence>
<feature type="transmembrane region" description="Helical" evidence="1">
    <location>
        <begin position="118"/>
        <end position="140"/>
    </location>
</feature>
<feature type="transmembrane region" description="Helical" evidence="1">
    <location>
        <begin position="92"/>
        <end position="112"/>
    </location>
</feature>
<dbReference type="Pfam" id="PF11188">
    <property type="entry name" value="DUF2975"/>
    <property type="match status" value="1"/>
</dbReference>
<proteinExistence type="predicted"/>
<comment type="caution">
    <text evidence="2">The sequence shown here is derived from an EMBL/GenBank/DDBJ whole genome shotgun (WGS) entry which is preliminary data.</text>
</comment>
<accession>A0AAE8J598</accession>
<dbReference type="InterPro" id="IPR021354">
    <property type="entry name" value="DUF2975"/>
</dbReference>
<dbReference type="RefSeq" id="WP_016264357.1">
    <property type="nucleotide sequence ID" value="NZ_BJLN01000013.1"/>
</dbReference>
<evidence type="ECO:0000256" key="1">
    <source>
        <dbReference type="SAM" id="Phobius"/>
    </source>
</evidence>
<protein>
    <recommendedName>
        <fullName evidence="4">DUF2975 domain-containing protein</fullName>
    </recommendedName>
</protein>
<reference evidence="2 3" key="1">
    <citation type="submission" date="2018-02" db="EMBL/GenBank/DDBJ databases">
        <authorList>
            <person name="Rodrigo-Torres L."/>
            <person name="Arahal R. D."/>
            <person name="Lucena T."/>
        </authorList>
    </citation>
    <scope>NUCLEOTIDE SEQUENCE [LARGE SCALE GENOMIC DNA]</scope>
    <source>
        <strain evidence="2 3">CECT 9267</strain>
    </source>
</reference>
<keyword evidence="1" id="KW-0472">Membrane</keyword>
<evidence type="ECO:0000313" key="3">
    <source>
        <dbReference type="Proteomes" id="UP000239650"/>
    </source>
</evidence>
<feature type="transmembrane region" description="Helical" evidence="1">
    <location>
        <begin position="45"/>
        <end position="63"/>
    </location>
</feature>
<dbReference type="Proteomes" id="UP000239650">
    <property type="component" value="Unassembled WGS sequence"/>
</dbReference>